<keyword evidence="1" id="KW-0472">Membrane</keyword>
<keyword evidence="3" id="KW-1185">Reference proteome</keyword>
<dbReference type="RefSeq" id="WP_191274031.1">
    <property type="nucleotide sequence ID" value="NZ_BNDS01000012.1"/>
</dbReference>
<feature type="transmembrane region" description="Helical" evidence="1">
    <location>
        <begin position="57"/>
        <end position="78"/>
    </location>
</feature>
<feature type="transmembrane region" description="Helical" evidence="1">
    <location>
        <begin position="7"/>
        <end position="24"/>
    </location>
</feature>
<gene>
    <name evidence="2" type="ORF">AM1BK_29160</name>
</gene>
<feature type="transmembrane region" description="Helical" evidence="1">
    <location>
        <begin position="135"/>
        <end position="155"/>
    </location>
</feature>
<feature type="transmembrane region" description="Helical" evidence="1">
    <location>
        <begin position="261"/>
        <end position="280"/>
    </location>
</feature>
<organism evidence="2 3">
    <name type="scientific">Neobacillus kokaensis</name>
    <dbReference type="NCBI Taxonomy" id="2759023"/>
    <lineage>
        <taxon>Bacteria</taxon>
        <taxon>Bacillati</taxon>
        <taxon>Bacillota</taxon>
        <taxon>Bacilli</taxon>
        <taxon>Bacillales</taxon>
        <taxon>Bacillaceae</taxon>
        <taxon>Neobacillus</taxon>
    </lineage>
</organism>
<evidence type="ECO:0000313" key="3">
    <source>
        <dbReference type="Proteomes" id="UP000637074"/>
    </source>
</evidence>
<comment type="caution">
    <text evidence="2">The sequence shown here is derived from an EMBL/GenBank/DDBJ whole genome shotgun (WGS) entry which is preliminary data.</text>
</comment>
<evidence type="ECO:0000313" key="2">
    <source>
        <dbReference type="EMBL" id="GHH99373.1"/>
    </source>
</evidence>
<proteinExistence type="predicted"/>
<feature type="transmembrane region" description="Helical" evidence="1">
    <location>
        <begin position="424"/>
        <end position="445"/>
    </location>
</feature>
<feature type="transmembrane region" description="Helical" evidence="1">
    <location>
        <begin position="98"/>
        <end position="123"/>
    </location>
</feature>
<dbReference type="PANTHER" id="PTHR36178">
    <property type="entry name" value="SLR0625 PROTEIN"/>
    <property type="match status" value="1"/>
</dbReference>
<feature type="transmembrane region" description="Helical" evidence="1">
    <location>
        <begin position="167"/>
        <end position="191"/>
    </location>
</feature>
<dbReference type="Proteomes" id="UP000637074">
    <property type="component" value="Unassembled WGS sequence"/>
</dbReference>
<reference evidence="2 3" key="1">
    <citation type="journal article" date="2022" name="Int. J. Syst. Evol. Microbiol.">
        <title>Neobacillus kokaensis sp. nov., isolated from soil.</title>
        <authorList>
            <person name="Yuki K."/>
            <person name="Matsubara H."/>
            <person name="Yamaguchi S."/>
        </authorList>
    </citation>
    <scope>NUCLEOTIDE SEQUENCE [LARGE SCALE GENOMIC DNA]</scope>
    <source>
        <strain evidence="2 3">LOB 377</strain>
    </source>
</reference>
<feature type="transmembrane region" description="Helical" evidence="1">
    <location>
        <begin position="30"/>
        <end position="50"/>
    </location>
</feature>
<feature type="transmembrane region" description="Helical" evidence="1">
    <location>
        <begin position="232"/>
        <end position="249"/>
    </location>
</feature>
<feature type="transmembrane region" description="Helical" evidence="1">
    <location>
        <begin position="360"/>
        <end position="381"/>
    </location>
</feature>
<dbReference type="PANTHER" id="PTHR36178:SF1">
    <property type="entry name" value="SODIUM_GLUTAMATE SYMPORTER"/>
    <property type="match status" value="1"/>
</dbReference>
<protein>
    <submittedName>
        <fullName evidence="2">Sodium:glutamate symporter</fullName>
    </submittedName>
</protein>
<keyword evidence="1" id="KW-1133">Transmembrane helix</keyword>
<dbReference type="Pfam" id="PF03616">
    <property type="entry name" value="Glt_symporter"/>
    <property type="match status" value="1"/>
</dbReference>
<keyword evidence="1" id="KW-0812">Transmembrane</keyword>
<dbReference type="InterPro" id="IPR004445">
    <property type="entry name" value="GltS"/>
</dbReference>
<feature type="transmembrane region" description="Helical" evidence="1">
    <location>
        <begin position="393"/>
        <end position="412"/>
    </location>
</feature>
<sequence length="468" mass="51176">MELLIGFGWLSFMLVIGIILRYKVSFFQNMLIPSSAIGGVIGFILINTGVIQVSIPLLQTFVSQLFIISFISIGLTTSEGSNGLNSSNRTSKVVTKGVLWFALAWGLMVNLQALIGIVSINGINLFGHSLDPKYGILLPFGFAMGTGQAITYGTVAEDYGFSNAASIAITFAVVGYMIATFVGIPLARWGIRKGIASKSEKLSEELLKGVLPKEKRERVGDLTFHSSNIETLTFHLAVIGVVYLVAYYSLNGLIQILPPKIATFVGGSLFIFGILWGTIFSKTAKIARIDHFFSPGLQKSITGWTVDFMVVASFMSVSFRSIQGYVLPIIIITLIGGIVTTVVCFYLGQRVGSNYDFERSISFYGLVTGQVPNSLLLLRIVDPRFSTPPILEIAIYNSLLPVTLLQIFLGFAPIIWEWSVGRSVLFYTGSIVIYMILLKVCKLWGPKTFSMMGSSESKPLSDQPVPRN</sequence>
<accession>A0ABQ3N5U5</accession>
<evidence type="ECO:0000256" key="1">
    <source>
        <dbReference type="SAM" id="Phobius"/>
    </source>
</evidence>
<name>A0ABQ3N5U5_9BACI</name>
<feature type="transmembrane region" description="Helical" evidence="1">
    <location>
        <begin position="301"/>
        <end position="319"/>
    </location>
</feature>
<feature type="transmembrane region" description="Helical" evidence="1">
    <location>
        <begin position="325"/>
        <end position="348"/>
    </location>
</feature>
<dbReference type="EMBL" id="BNDS01000012">
    <property type="protein sequence ID" value="GHH99373.1"/>
    <property type="molecule type" value="Genomic_DNA"/>
</dbReference>